<feature type="chain" id="PRO_5009209817" description="Pullulanase" evidence="1">
    <location>
        <begin position="20"/>
        <end position="146"/>
    </location>
</feature>
<evidence type="ECO:0000256" key="1">
    <source>
        <dbReference type="SAM" id="SignalP"/>
    </source>
</evidence>
<evidence type="ECO:0008006" key="4">
    <source>
        <dbReference type="Google" id="ProtNLM"/>
    </source>
</evidence>
<dbReference type="AlphaFoldDB" id="A0A1E7ZDU4"/>
<dbReference type="STRING" id="1656094.BFC18_07100"/>
<name>A0A1E7ZDU4_9ALTE</name>
<evidence type="ECO:0000313" key="2">
    <source>
        <dbReference type="EMBL" id="OFC71660.1"/>
    </source>
</evidence>
<organism evidence="2 3">
    <name type="scientific">Alteromonas confluentis</name>
    <dbReference type="NCBI Taxonomy" id="1656094"/>
    <lineage>
        <taxon>Bacteria</taxon>
        <taxon>Pseudomonadati</taxon>
        <taxon>Pseudomonadota</taxon>
        <taxon>Gammaproteobacteria</taxon>
        <taxon>Alteromonadales</taxon>
        <taxon>Alteromonadaceae</taxon>
        <taxon>Alteromonas/Salinimonas group</taxon>
        <taxon>Alteromonas</taxon>
    </lineage>
</organism>
<keyword evidence="1" id="KW-0732">Signal</keyword>
<evidence type="ECO:0000313" key="3">
    <source>
        <dbReference type="Proteomes" id="UP000175691"/>
    </source>
</evidence>
<dbReference type="InterPro" id="IPR014756">
    <property type="entry name" value="Ig_E-set"/>
</dbReference>
<dbReference type="SUPFAM" id="SSF81296">
    <property type="entry name" value="E set domains"/>
    <property type="match status" value="1"/>
</dbReference>
<sequence>MKKFAFLLFVALLSGCSSRSVVSLPGLMDPPEIKFEDLYLRGVFNWWEANAKYQLTDGPQGWYVEVDLIADGQPYDFRLSDGFWTPDQTCGARYRGQVVLNQEPLYMVCGTDSENLQFTPQKTGVYRFTFTPASGGEVMLLVTPRA</sequence>
<keyword evidence="3" id="KW-1185">Reference proteome</keyword>
<gene>
    <name evidence="2" type="ORF">BFC18_07100</name>
</gene>
<comment type="caution">
    <text evidence="2">The sequence shown here is derived from an EMBL/GenBank/DDBJ whole genome shotgun (WGS) entry which is preliminary data.</text>
</comment>
<feature type="signal peptide" evidence="1">
    <location>
        <begin position="1"/>
        <end position="19"/>
    </location>
</feature>
<dbReference type="OrthoDB" id="6196650at2"/>
<protein>
    <recommendedName>
        <fullName evidence="4">Pullulanase</fullName>
    </recommendedName>
</protein>
<dbReference type="EMBL" id="MDHN01000013">
    <property type="protein sequence ID" value="OFC71660.1"/>
    <property type="molecule type" value="Genomic_DNA"/>
</dbReference>
<dbReference type="PROSITE" id="PS51257">
    <property type="entry name" value="PROKAR_LIPOPROTEIN"/>
    <property type="match status" value="1"/>
</dbReference>
<proteinExistence type="predicted"/>
<dbReference type="Proteomes" id="UP000175691">
    <property type="component" value="Unassembled WGS sequence"/>
</dbReference>
<reference evidence="2 3" key="1">
    <citation type="submission" date="2016-08" db="EMBL/GenBank/DDBJ databases">
        <authorList>
            <person name="Seilhamer J.J."/>
        </authorList>
    </citation>
    <scope>NUCLEOTIDE SEQUENCE [LARGE SCALE GENOMIC DNA]</scope>
    <source>
        <strain evidence="2 3">KCTC 42603</strain>
    </source>
</reference>
<accession>A0A1E7ZDU4</accession>